<dbReference type="InParanoid" id="A0A369K0T1"/>
<reference evidence="2" key="1">
    <citation type="submission" date="2018-04" db="EMBL/GenBank/DDBJ databases">
        <title>Whole genome sequencing of Hypsizygus marmoreus.</title>
        <authorList>
            <person name="Choi I.-G."/>
            <person name="Min B."/>
            <person name="Kim J.-G."/>
            <person name="Kim S."/>
            <person name="Oh Y.-L."/>
            <person name="Kong W.-S."/>
            <person name="Park H."/>
            <person name="Jeong J."/>
            <person name="Song E.-S."/>
        </authorList>
    </citation>
    <scope>NUCLEOTIDE SEQUENCE [LARGE SCALE GENOMIC DNA]</scope>
    <source>
        <strain evidence="2">51987-8</strain>
    </source>
</reference>
<name>A0A369K0T1_HYPMA</name>
<keyword evidence="1" id="KW-0472">Membrane</keyword>
<keyword evidence="3" id="KW-1185">Reference proteome</keyword>
<keyword evidence="1" id="KW-1133">Transmembrane helix</keyword>
<dbReference type="Proteomes" id="UP000076154">
    <property type="component" value="Unassembled WGS sequence"/>
</dbReference>
<feature type="transmembrane region" description="Helical" evidence="1">
    <location>
        <begin position="45"/>
        <end position="67"/>
    </location>
</feature>
<comment type="caution">
    <text evidence="2">The sequence shown here is derived from an EMBL/GenBank/DDBJ whole genome shotgun (WGS) entry which is preliminary data.</text>
</comment>
<organism evidence="2 3">
    <name type="scientific">Hypsizygus marmoreus</name>
    <name type="common">White beech mushroom</name>
    <name type="synonym">Agaricus marmoreus</name>
    <dbReference type="NCBI Taxonomy" id="39966"/>
    <lineage>
        <taxon>Eukaryota</taxon>
        <taxon>Fungi</taxon>
        <taxon>Dikarya</taxon>
        <taxon>Basidiomycota</taxon>
        <taxon>Agaricomycotina</taxon>
        <taxon>Agaricomycetes</taxon>
        <taxon>Agaricomycetidae</taxon>
        <taxon>Agaricales</taxon>
        <taxon>Tricholomatineae</taxon>
        <taxon>Lyophyllaceae</taxon>
        <taxon>Hypsizygus</taxon>
    </lineage>
</organism>
<evidence type="ECO:0000313" key="2">
    <source>
        <dbReference type="EMBL" id="RDB25473.1"/>
    </source>
</evidence>
<gene>
    <name evidence="2" type="ORF">Hypma_007533</name>
</gene>
<accession>A0A369K0T1</accession>
<feature type="transmembrane region" description="Helical" evidence="1">
    <location>
        <begin position="19"/>
        <end position="38"/>
    </location>
</feature>
<dbReference type="AlphaFoldDB" id="A0A369K0T1"/>
<proteinExistence type="predicted"/>
<feature type="transmembrane region" description="Helical" evidence="1">
    <location>
        <begin position="73"/>
        <end position="90"/>
    </location>
</feature>
<protein>
    <submittedName>
        <fullName evidence="2">Uncharacterized protein</fullName>
    </submittedName>
</protein>
<evidence type="ECO:0000256" key="1">
    <source>
        <dbReference type="SAM" id="Phobius"/>
    </source>
</evidence>
<keyword evidence="1" id="KW-0812">Transmembrane</keyword>
<sequence>MGASSIDEDIPPWTMADTFGIIALVIAPFATMPLFYAGAVPLIPIVGSIVAPTSTVASALPALAVMATSSQTGLLSCVALLVASIGGVFMRRCWGPT</sequence>
<dbReference type="EMBL" id="LUEZ02000041">
    <property type="protein sequence ID" value="RDB25473.1"/>
    <property type="molecule type" value="Genomic_DNA"/>
</dbReference>
<evidence type="ECO:0000313" key="3">
    <source>
        <dbReference type="Proteomes" id="UP000076154"/>
    </source>
</evidence>